<evidence type="ECO:0000313" key="2">
    <source>
        <dbReference type="Proteomes" id="UP000008144"/>
    </source>
</evidence>
<keyword evidence="2" id="KW-1185">Reference proteome</keyword>
<proteinExistence type="predicted"/>
<reference evidence="1" key="3">
    <citation type="submission" date="2025-08" db="UniProtKB">
        <authorList>
            <consortium name="Ensembl"/>
        </authorList>
    </citation>
    <scope>IDENTIFICATION</scope>
</reference>
<reference evidence="2" key="1">
    <citation type="journal article" date="2002" name="Science">
        <title>The draft genome of Ciona intestinalis: insights into chordate and vertebrate origins.</title>
        <authorList>
            <person name="Dehal P."/>
            <person name="Satou Y."/>
            <person name="Campbell R.K."/>
            <person name="Chapman J."/>
            <person name="Degnan B."/>
            <person name="De Tomaso A."/>
            <person name="Davidson B."/>
            <person name="Di Gregorio A."/>
            <person name="Gelpke M."/>
            <person name="Goodstein D.M."/>
            <person name="Harafuji N."/>
            <person name="Hastings K.E."/>
            <person name="Ho I."/>
            <person name="Hotta K."/>
            <person name="Huang W."/>
            <person name="Kawashima T."/>
            <person name="Lemaire P."/>
            <person name="Martinez D."/>
            <person name="Meinertzhagen I.A."/>
            <person name="Necula S."/>
            <person name="Nonaka M."/>
            <person name="Putnam N."/>
            <person name="Rash S."/>
            <person name="Saiga H."/>
            <person name="Satake M."/>
            <person name="Terry A."/>
            <person name="Yamada L."/>
            <person name="Wang H.G."/>
            <person name="Awazu S."/>
            <person name="Azumi K."/>
            <person name="Boore J."/>
            <person name="Branno M."/>
            <person name="Chin-Bow S."/>
            <person name="DeSantis R."/>
            <person name="Doyle S."/>
            <person name="Francino P."/>
            <person name="Keys D.N."/>
            <person name="Haga S."/>
            <person name="Hayashi H."/>
            <person name="Hino K."/>
            <person name="Imai K.S."/>
            <person name="Inaba K."/>
            <person name="Kano S."/>
            <person name="Kobayashi K."/>
            <person name="Kobayashi M."/>
            <person name="Lee B.I."/>
            <person name="Makabe K.W."/>
            <person name="Manohar C."/>
            <person name="Matassi G."/>
            <person name="Medina M."/>
            <person name="Mochizuki Y."/>
            <person name="Mount S."/>
            <person name="Morishita T."/>
            <person name="Miura S."/>
            <person name="Nakayama A."/>
            <person name="Nishizaka S."/>
            <person name="Nomoto H."/>
            <person name="Ohta F."/>
            <person name="Oishi K."/>
            <person name="Rigoutsos I."/>
            <person name="Sano M."/>
            <person name="Sasaki A."/>
            <person name="Sasakura Y."/>
            <person name="Shoguchi E."/>
            <person name="Shin-i T."/>
            <person name="Spagnuolo A."/>
            <person name="Stainier D."/>
            <person name="Suzuki M.M."/>
            <person name="Tassy O."/>
            <person name="Takatori N."/>
            <person name="Tokuoka M."/>
            <person name="Yagi K."/>
            <person name="Yoshizaki F."/>
            <person name="Wada S."/>
            <person name="Zhang C."/>
            <person name="Hyatt P.D."/>
            <person name="Larimer F."/>
            <person name="Detter C."/>
            <person name="Doggett N."/>
            <person name="Glavina T."/>
            <person name="Hawkins T."/>
            <person name="Richardson P."/>
            <person name="Lucas S."/>
            <person name="Kohara Y."/>
            <person name="Levine M."/>
            <person name="Satoh N."/>
            <person name="Rokhsar D.S."/>
        </authorList>
    </citation>
    <scope>NUCLEOTIDE SEQUENCE [LARGE SCALE GENOMIC DNA]</scope>
</reference>
<dbReference type="EMBL" id="EAAA01001531">
    <property type="status" value="NOT_ANNOTATED_CDS"/>
    <property type="molecule type" value="Genomic_DNA"/>
</dbReference>
<evidence type="ECO:0000313" key="1">
    <source>
        <dbReference type="Ensembl" id="ENSCINP00000030174.1"/>
    </source>
</evidence>
<accession>H2XKJ2</accession>
<reference evidence="1" key="2">
    <citation type="journal article" date="2008" name="Genome Biol.">
        <title>Improved genome assembly and evidence-based global gene model set for the chordate Ciona intestinalis: new insight into intron and operon populations.</title>
        <authorList>
            <person name="Satou Y."/>
            <person name="Mineta K."/>
            <person name="Ogasawara M."/>
            <person name="Sasakura Y."/>
            <person name="Shoguchi E."/>
            <person name="Ueno K."/>
            <person name="Yamada L."/>
            <person name="Matsumoto J."/>
            <person name="Wasserscheid J."/>
            <person name="Dewar K."/>
            <person name="Wiley G.B."/>
            <person name="Macmil S.L."/>
            <person name="Roe B.A."/>
            <person name="Zeller R.W."/>
            <person name="Hastings K.E."/>
            <person name="Lemaire P."/>
            <person name="Lindquist E."/>
            <person name="Endo T."/>
            <person name="Hotta K."/>
            <person name="Inaba K."/>
        </authorList>
    </citation>
    <scope>NUCLEOTIDE SEQUENCE [LARGE SCALE GENOMIC DNA]</scope>
    <source>
        <strain evidence="1">wild type</strain>
    </source>
</reference>
<dbReference type="Proteomes" id="UP000008144">
    <property type="component" value="Chromosome 2"/>
</dbReference>
<dbReference type="HOGENOM" id="CLU_3142536_0_0_1"/>
<sequence>MIKVKRKGSDAKVLDHTGLQFDASYFPSIIVGWGRGDKTYFYSIFFRPI</sequence>
<protein>
    <submittedName>
        <fullName evidence="1">Uncharacterized protein</fullName>
    </submittedName>
</protein>
<dbReference type="Ensembl" id="ENSCINT00000034469.1">
    <property type="protein sequence ID" value="ENSCINP00000030174.1"/>
    <property type="gene ID" value="ENSCING00000019562.1"/>
</dbReference>
<dbReference type="EMBL" id="EAAA01001530">
    <property type="status" value="NOT_ANNOTATED_CDS"/>
    <property type="molecule type" value="Genomic_DNA"/>
</dbReference>
<name>H2XKJ2_CIOIN</name>
<dbReference type="InParanoid" id="H2XKJ2"/>
<dbReference type="AlphaFoldDB" id="H2XKJ2"/>
<reference evidence="1" key="4">
    <citation type="submission" date="2025-09" db="UniProtKB">
        <authorList>
            <consortium name="Ensembl"/>
        </authorList>
    </citation>
    <scope>IDENTIFICATION</scope>
</reference>
<organism evidence="1 2">
    <name type="scientific">Ciona intestinalis</name>
    <name type="common">Transparent sea squirt</name>
    <name type="synonym">Ascidia intestinalis</name>
    <dbReference type="NCBI Taxonomy" id="7719"/>
    <lineage>
        <taxon>Eukaryota</taxon>
        <taxon>Metazoa</taxon>
        <taxon>Chordata</taxon>
        <taxon>Tunicata</taxon>
        <taxon>Ascidiacea</taxon>
        <taxon>Phlebobranchia</taxon>
        <taxon>Cionidae</taxon>
        <taxon>Ciona</taxon>
    </lineage>
</organism>